<dbReference type="Pfam" id="PF13578">
    <property type="entry name" value="Methyltransf_24"/>
    <property type="match status" value="1"/>
</dbReference>
<dbReference type="Gene3D" id="3.40.50.150">
    <property type="entry name" value="Vaccinia Virus protein VP39"/>
    <property type="match status" value="1"/>
</dbReference>
<sequence length="290" mass="34362">MINEGFDPGYFYSVIPNITKDYNNTSTKFIDISFNDDKHIEILNEIPNYLTKFDSTFGIANNSELQANVARRQQELQYTIPNEAFEWMDGRLLHYYLQKNKPKKIIEIGCGNSTLLTYNTKEMFNLDVEITCIEPYPTDYLVKLHDEGKINLIKDKLENIDLQMFKNLNEHDILFIDSSHVLKLDSDVMYYFTKILPLLKKNVLVHIHDIFFPYDYPLDWLKEGRFWNEQYFLYVFLQFNTKFKIQFSNSYALFKFHDKLKAIQKDSYEIVNNITKGVFGGGSMWMLVTE</sequence>
<accession>A0A6C0AQI2</accession>
<organism evidence="1">
    <name type="scientific">viral metagenome</name>
    <dbReference type="NCBI Taxonomy" id="1070528"/>
    <lineage>
        <taxon>unclassified sequences</taxon>
        <taxon>metagenomes</taxon>
        <taxon>organismal metagenomes</taxon>
    </lineage>
</organism>
<protein>
    <recommendedName>
        <fullName evidence="2">Methyltransferase domain-containing protein</fullName>
    </recommendedName>
</protein>
<dbReference type="AlphaFoldDB" id="A0A6C0AQI2"/>
<evidence type="ECO:0000313" key="1">
    <source>
        <dbReference type="EMBL" id="QHS81856.1"/>
    </source>
</evidence>
<proteinExistence type="predicted"/>
<dbReference type="InterPro" id="IPR029063">
    <property type="entry name" value="SAM-dependent_MTases_sf"/>
</dbReference>
<dbReference type="EMBL" id="MN740760">
    <property type="protein sequence ID" value="QHS81856.1"/>
    <property type="molecule type" value="Genomic_DNA"/>
</dbReference>
<evidence type="ECO:0008006" key="2">
    <source>
        <dbReference type="Google" id="ProtNLM"/>
    </source>
</evidence>
<dbReference type="SUPFAM" id="SSF53335">
    <property type="entry name" value="S-adenosyl-L-methionine-dependent methyltransferases"/>
    <property type="match status" value="1"/>
</dbReference>
<reference evidence="1" key="1">
    <citation type="journal article" date="2020" name="Nature">
        <title>Giant virus diversity and host interactions through global metagenomics.</title>
        <authorList>
            <person name="Schulz F."/>
            <person name="Roux S."/>
            <person name="Paez-Espino D."/>
            <person name="Jungbluth S."/>
            <person name="Walsh D.A."/>
            <person name="Denef V.J."/>
            <person name="McMahon K.D."/>
            <person name="Konstantinidis K.T."/>
            <person name="Eloe-Fadrosh E.A."/>
            <person name="Kyrpides N.C."/>
            <person name="Woyke T."/>
        </authorList>
    </citation>
    <scope>NUCLEOTIDE SEQUENCE</scope>
    <source>
        <strain evidence="1">GVMAG-S-1101164-72</strain>
    </source>
</reference>
<name>A0A6C0AQI2_9ZZZZ</name>